<dbReference type="RefSeq" id="WP_012619389.1">
    <property type="nucleotide sequence ID" value="NC_011833.1"/>
</dbReference>
<evidence type="ECO:0000313" key="13">
    <source>
        <dbReference type="Proteomes" id="UP000006904"/>
    </source>
</evidence>
<evidence type="ECO:0000256" key="4">
    <source>
        <dbReference type="ARBA" id="ARBA00022801"/>
    </source>
</evidence>
<evidence type="ECO:0000256" key="10">
    <source>
        <dbReference type="HAMAP-Rule" id="MF_01486"/>
    </source>
</evidence>
<protein>
    <recommendedName>
        <fullName evidence="10">RecBCD enzyme subunit RecC</fullName>
    </recommendedName>
    <alternativeName>
        <fullName evidence="10">Exonuclease V subunit RecC</fullName>
        <shortName evidence="10">ExoV subunit RecC</shortName>
    </alternativeName>
    <alternativeName>
        <fullName evidence="10">Helicase/nuclease RecBCD subunit RecC</fullName>
    </alternativeName>
</protein>
<keyword evidence="2 10" id="KW-0547">Nucleotide-binding</keyword>
<keyword evidence="1 10" id="KW-0540">Nuclease</keyword>
<evidence type="ECO:0000256" key="8">
    <source>
        <dbReference type="ARBA" id="ARBA00023125"/>
    </source>
</evidence>
<dbReference type="GO" id="GO:0005524">
    <property type="term" value="F:ATP binding"/>
    <property type="evidence" value="ECO:0007669"/>
    <property type="project" value="UniProtKB-UniRule"/>
</dbReference>
<name>A0A7U3YAF8_BUCA5</name>
<evidence type="ECO:0000256" key="5">
    <source>
        <dbReference type="ARBA" id="ARBA00022806"/>
    </source>
</evidence>
<comment type="subunit">
    <text evidence="10">Heterotrimer of RecB, RecC and RecD. All subunits contribute to DNA-binding.</text>
</comment>
<comment type="function">
    <text evidence="10">A helicase/nuclease that prepares dsDNA breaks (DSB) for recombinational DNA repair. Binds to DSBs and unwinds DNA via a highly rapid and processive ATP-dependent bidirectional helicase activity. Unwinds dsDNA until it encounters a Chi (crossover hotspot instigator) sequence from the 3' direction. Cuts ssDNA a few nucleotides 3' to the Chi site. The properties and activities of the enzyme are changed at Chi. The Chi-altered holoenzyme produces a long 3'-ssDNA overhang and facilitates RecA-binding to the ssDNA for homologous DNA recombination and repair. Holoenzyme degrades any linearized DNA that is unable to undergo homologous recombination. In the holoenzyme this subunit recognizes the wild-type Chi sequence, and when added to isolated RecB increases its ATP-dependent helicase processivity.</text>
</comment>
<dbReference type="HAMAP" id="MF_01486">
    <property type="entry name" value="RecC"/>
    <property type="match status" value="1"/>
</dbReference>
<dbReference type="CDD" id="cd22353">
    <property type="entry name" value="RecC_C-like"/>
    <property type="match status" value="1"/>
</dbReference>
<comment type="similarity">
    <text evidence="10">Belongs to the RecC family.</text>
</comment>
<evidence type="ECO:0000256" key="2">
    <source>
        <dbReference type="ARBA" id="ARBA00022741"/>
    </source>
</evidence>
<dbReference type="EMBL" id="CP001161">
    <property type="protein sequence ID" value="ACL30802.1"/>
    <property type="molecule type" value="Genomic_DNA"/>
</dbReference>
<keyword evidence="8 10" id="KW-0238">DNA-binding</keyword>
<dbReference type="Pfam" id="PF17946">
    <property type="entry name" value="RecC_C"/>
    <property type="match status" value="1"/>
</dbReference>
<dbReference type="Gene3D" id="1.10.486.10">
    <property type="entry name" value="PCRA, domain 4"/>
    <property type="match status" value="1"/>
</dbReference>
<accession>A0A7U3YAF8</accession>
<sequence length="1074" mass="129111">MFTIYKSNSLNTLLLKAYHIIEEKPFSNIFEKEIFIYDNKVLFQYLNIFIAEKKGISANFKFYHPNDFIWKLFKIILSKKELKNIFTHSMIIWEIIKILDNKKFFENCSKKKDMIKKFKFSFLMASIFKKYILYRPEWINQWEIEKNISIFDKNEQWQIKLWMEIIHNTKKINQSSDHFANLFYNIQKIIKEKKIKKKYLPKRFFIISSFSMNPSYIKIFQNISIYTDIYFLYITPFKKNIFNFTQDNKIYTDIKIEKKNILNDSLITLWGQYEKIYYFYILKSKKNKVINCFKKNKNKSLLSQIKNNFFNDSEFTRKKRFLEISDHSISINICFNKKNEIEVLYEKLLIFLNENSSIKPGDIVVTSFSLDTYISSINLIFKSTDNKKTIPFFIAKKSSKTTEIMLWSFKKILNLSNSRFENEEILELLDVPEIAEKFNFSEEEIKILYHWIEETNIRWGINEKHKNYLLFPKNKQNTWFYGIEKLLLSYAMNDTEKIWNGVLSCSFINGSRSELIGKLISFIKILEKWQKKLSKLQYLTYWRSLYSDLVSDFFQNNTKIEKSIQIIQKKWIEIIDDSLSSNYLKKISINILKKIFFYKYYDNNHEIFLPGVVNFCYPDSVCYIPFKVICMIGTDHTSIPKTNYLDNFNLLKKYPLIGDINLYQKYSYLFVQSLSCAEKYFYISYIGYSVKDESKVHPSILVDQLLNYITLNFCFIGDQNLSYKENSKKITKYLCKKHKKQFLYETKNIESFIQDNIKNDFKHTEKNISHKNLLKKNTDNEINLKDLINFWKHPIRYFYNSHLKIKIRQKKQKINTTETFLVNPLNSFKIKNKLLDYIINNKNITKLYQHYLLSGKLPYHFFGEIFWIKNIKEMKLIANKVMQYRIEKEEKKINLNIEKYQIYGVLSEIQSTGLLRWKTSSIRYSDRIALWLEHLIYSILGGCGKSKIIGYKSQIWSFSSLNSHRAHSYLLEYIKGYIKGMKEPLFLTKSGASWLDQVYDERNNCIKNDYYTKIKAYKKLLYTWKGDNYTEGEQEDYYLKKTITISNKKNIKKICESAEKWLIPILKNKDRKKK</sequence>
<keyword evidence="9 10" id="KW-0234">DNA repair</keyword>
<dbReference type="Gene3D" id="3.40.50.10930">
    <property type="match status" value="1"/>
</dbReference>
<dbReference type="Gene3D" id="1.10.10.990">
    <property type="match status" value="1"/>
</dbReference>
<dbReference type="GO" id="GO:0008854">
    <property type="term" value="F:exodeoxyribonuclease V activity"/>
    <property type="evidence" value="ECO:0007669"/>
    <property type="project" value="InterPro"/>
</dbReference>
<evidence type="ECO:0000256" key="9">
    <source>
        <dbReference type="ARBA" id="ARBA00023204"/>
    </source>
</evidence>
<dbReference type="AlphaFoldDB" id="A0A7U3YAF8"/>
<evidence type="ECO:0000313" key="12">
    <source>
        <dbReference type="EMBL" id="ACL30802.1"/>
    </source>
</evidence>
<dbReference type="KEGG" id="bap:BUAP5A_446"/>
<dbReference type="InterPro" id="IPR011335">
    <property type="entry name" value="Restrct_endonuc-II-like"/>
</dbReference>
<feature type="domain" description="RecC C-terminal" evidence="11">
    <location>
        <begin position="780"/>
        <end position="998"/>
    </location>
</feature>
<dbReference type="InterPro" id="IPR006697">
    <property type="entry name" value="RecC"/>
</dbReference>
<dbReference type="PANTHER" id="PTHR30591">
    <property type="entry name" value="RECBCD ENZYME SUBUNIT RECC"/>
    <property type="match status" value="1"/>
</dbReference>
<comment type="miscellaneous">
    <text evidence="10">In the RecBCD complex, RecB has a slow 3'-5' helicase, an exonuclease activity and loads RecA onto ssDNA, RecD has a fast 5'-3' helicase activity, while RecC stimulates the ATPase and processivity of the RecB helicase and contributes to recognition of the Chi site.</text>
</comment>
<keyword evidence="6 10" id="KW-0269">Exonuclease</keyword>
<reference evidence="12 13" key="1">
    <citation type="journal article" date="2009" name="Science">
        <title>The dynamics and time scale of ongoing genomic erosion in symbiotic bacteria.</title>
        <authorList>
            <person name="Moran N.A."/>
            <person name="McLaughlin H.J."/>
            <person name="Sorek R."/>
        </authorList>
    </citation>
    <scope>NUCLEOTIDE SEQUENCE [LARGE SCALE GENOMIC DNA]</scope>
    <source>
        <strain evidence="12 13">5A</strain>
    </source>
</reference>
<dbReference type="SUPFAM" id="SSF52980">
    <property type="entry name" value="Restriction endonuclease-like"/>
    <property type="match status" value="1"/>
</dbReference>
<dbReference type="NCBIfam" id="TIGR01450">
    <property type="entry name" value="recC"/>
    <property type="match status" value="1"/>
</dbReference>
<dbReference type="InterPro" id="IPR041500">
    <property type="entry name" value="RecC_C"/>
</dbReference>
<dbReference type="InterPro" id="IPR013986">
    <property type="entry name" value="DExx_box_DNA_helicase_dom_sf"/>
</dbReference>
<evidence type="ECO:0000256" key="1">
    <source>
        <dbReference type="ARBA" id="ARBA00022722"/>
    </source>
</evidence>
<keyword evidence="4 10" id="KW-0378">Hydrolase</keyword>
<dbReference type="InterPro" id="IPR027417">
    <property type="entry name" value="P-loop_NTPase"/>
</dbReference>
<dbReference type="GO" id="GO:0003677">
    <property type="term" value="F:DNA binding"/>
    <property type="evidence" value="ECO:0007669"/>
    <property type="project" value="UniProtKB-UniRule"/>
</dbReference>
<dbReference type="Gene3D" id="1.10.10.160">
    <property type="match status" value="1"/>
</dbReference>
<evidence type="ECO:0000259" key="11">
    <source>
        <dbReference type="Pfam" id="PF17946"/>
    </source>
</evidence>
<dbReference type="PIRSF" id="PIRSF000980">
    <property type="entry name" value="RecC"/>
    <property type="match status" value="1"/>
</dbReference>
<dbReference type="PANTHER" id="PTHR30591:SF1">
    <property type="entry name" value="RECBCD ENZYME SUBUNIT RECC"/>
    <property type="match status" value="1"/>
</dbReference>
<evidence type="ECO:0000256" key="7">
    <source>
        <dbReference type="ARBA" id="ARBA00022840"/>
    </source>
</evidence>
<dbReference type="GO" id="GO:0009338">
    <property type="term" value="C:exodeoxyribonuclease V complex"/>
    <property type="evidence" value="ECO:0007669"/>
    <property type="project" value="InterPro"/>
</dbReference>
<dbReference type="Pfam" id="PF04257">
    <property type="entry name" value="Exonuc_V_gamma"/>
    <property type="match status" value="1"/>
</dbReference>
<evidence type="ECO:0000256" key="3">
    <source>
        <dbReference type="ARBA" id="ARBA00022763"/>
    </source>
</evidence>
<dbReference type="OrthoDB" id="9762834at2"/>
<keyword evidence="7 10" id="KW-0067">ATP-binding</keyword>
<proteinExistence type="inferred from homology"/>
<dbReference type="SUPFAM" id="SSF52540">
    <property type="entry name" value="P-loop containing nucleoside triphosphate hydrolases"/>
    <property type="match status" value="2"/>
</dbReference>
<dbReference type="GO" id="GO:0000724">
    <property type="term" value="P:double-strand break repair via homologous recombination"/>
    <property type="evidence" value="ECO:0007669"/>
    <property type="project" value="UniProtKB-UniRule"/>
</dbReference>
<dbReference type="Gene3D" id="3.40.50.300">
    <property type="entry name" value="P-loop containing nucleotide triphosphate hydrolases"/>
    <property type="match status" value="1"/>
</dbReference>
<organism evidence="12 13">
    <name type="scientific">Buchnera aphidicola subsp. Acyrthosiphon pisum (strain 5A)</name>
    <dbReference type="NCBI Taxonomy" id="563178"/>
    <lineage>
        <taxon>Bacteria</taxon>
        <taxon>Pseudomonadati</taxon>
        <taxon>Pseudomonadota</taxon>
        <taxon>Gammaproteobacteria</taxon>
        <taxon>Enterobacterales</taxon>
        <taxon>Erwiniaceae</taxon>
        <taxon>Buchnera</taxon>
    </lineage>
</organism>
<evidence type="ECO:0000256" key="6">
    <source>
        <dbReference type="ARBA" id="ARBA00022839"/>
    </source>
</evidence>
<dbReference type="GO" id="GO:0003678">
    <property type="term" value="F:DNA helicase activity"/>
    <property type="evidence" value="ECO:0007669"/>
    <property type="project" value="UniProtKB-UniRule"/>
</dbReference>
<dbReference type="Proteomes" id="UP000006904">
    <property type="component" value="Chromosome"/>
</dbReference>
<keyword evidence="5 10" id="KW-0347">Helicase</keyword>
<gene>
    <name evidence="10 12" type="primary">recC</name>
    <name evidence="12" type="ordered locus">BUAP5A_446</name>
</gene>
<keyword evidence="3 10" id="KW-0227">DNA damage</keyword>